<proteinExistence type="predicted"/>
<evidence type="ECO:0000313" key="3">
    <source>
        <dbReference type="RefSeq" id="XP_065665380.1"/>
    </source>
</evidence>
<dbReference type="InterPro" id="IPR052958">
    <property type="entry name" value="IFN-induced_PKR_regulator"/>
</dbReference>
<dbReference type="PANTHER" id="PTHR46289">
    <property type="entry name" value="52 KDA REPRESSOR OF THE INHIBITOR OF THE PROTEIN KINASE-LIKE PROTEIN-RELATED"/>
    <property type="match status" value="1"/>
</dbReference>
<dbReference type="RefSeq" id="XP_065665380.1">
    <property type="nucleotide sequence ID" value="XM_065809308.1"/>
</dbReference>
<dbReference type="InterPro" id="IPR012337">
    <property type="entry name" value="RNaseH-like_sf"/>
</dbReference>
<protein>
    <submittedName>
        <fullName evidence="3">52 kDa repressor of the inhibitor of the protein kinase-like</fullName>
    </submittedName>
</protein>
<gene>
    <name evidence="3" type="primary">LOC136086816</name>
</gene>
<feature type="domain" description="HAT C-terminal dimerisation" evidence="1">
    <location>
        <begin position="470"/>
        <end position="512"/>
    </location>
</feature>
<dbReference type="Proteomes" id="UP001652625">
    <property type="component" value="Chromosome 11"/>
</dbReference>
<dbReference type="InterPro" id="IPR008906">
    <property type="entry name" value="HATC_C_dom"/>
</dbReference>
<sequence>MDLRILTAIDLYLNPTFYSNHALFVSLCLKYPNEFLSIDNLLAVSVFAHSVDSRKLKDNLVKYFSKSSRCKNLFSQPVKHWPDAVSAFKRHYHRRKGKINEHHLAVQRLHYNTWTIFSAVSNTMNGNIQNIDILINKEYEKEENQFFSITADEAPDCSNQEQISLIIKFIDSSFDVREEFIGFLHFEYGLSREALCKTILSFPIVDVKCIIVQDLLLVMLKSSKSMQTARSHKYDSATKKKLIDVCRTRWVERITWLDDFESLFVPIVFCLEGMSMNLEKKCNKETSSQASCFLKLITTFDFIASLVITRTVLDYTIPVTQMLQGKTFDICDGLSSISALKSCMLTLRNLIDDYHIKWYDTILCLASKVDVAEVKPRKSLTIPLIDHLLFEVNNRFSDDALVAYDGSVIIPDKMMSYASKKIDWKIKFQSFVNFYSTDLPCAISLCAELDLRESFWVQEKICLPDNISRTLPVSSSACERSFSAMRRLKNYTRSTMSSERMNSLALLHIDQEIEPNVEKVIDLFALKNRRLNFTDKNC</sequence>
<evidence type="ECO:0000259" key="1">
    <source>
        <dbReference type="Pfam" id="PF05699"/>
    </source>
</evidence>
<dbReference type="Pfam" id="PF05699">
    <property type="entry name" value="Dimer_Tnp_hAT"/>
    <property type="match status" value="1"/>
</dbReference>
<dbReference type="SUPFAM" id="SSF53098">
    <property type="entry name" value="Ribonuclease H-like"/>
    <property type="match status" value="1"/>
</dbReference>
<evidence type="ECO:0000313" key="2">
    <source>
        <dbReference type="Proteomes" id="UP001652625"/>
    </source>
</evidence>
<name>A0ABM4CTX9_HYDVU</name>
<keyword evidence="2" id="KW-1185">Reference proteome</keyword>
<reference evidence="3" key="1">
    <citation type="submission" date="2025-08" db="UniProtKB">
        <authorList>
            <consortium name="RefSeq"/>
        </authorList>
    </citation>
    <scope>IDENTIFICATION</scope>
</reference>
<dbReference type="GeneID" id="136086816"/>
<accession>A0ABM4CTX9</accession>
<dbReference type="PANTHER" id="PTHR46289:SF17">
    <property type="entry name" value="HAT C-TERMINAL DIMERISATION DOMAIN-CONTAINING PROTEIN"/>
    <property type="match status" value="1"/>
</dbReference>
<organism evidence="2 3">
    <name type="scientific">Hydra vulgaris</name>
    <name type="common">Hydra</name>
    <name type="synonym">Hydra attenuata</name>
    <dbReference type="NCBI Taxonomy" id="6087"/>
    <lineage>
        <taxon>Eukaryota</taxon>
        <taxon>Metazoa</taxon>
        <taxon>Cnidaria</taxon>
        <taxon>Hydrozoa</taxon>
        <taxon>Hydroidolina</taxon>
        <taxon>Anthoathecata</taxon>
        <taxon>Aplanulata</taxon>
        <taxon>Hydridae</taxon>
        <taxon>Hydra</taxon>
    </lineage>
</organism>